<keyword evidence="1" id="KW-0812">Transmembrane</keyword>
<organism evidence="2 3">
    <name type="scientific">Flammeovirga yaeyamensis</name>
    <dbReference type="NCBI Taxonomy" id="367791"/>
    <lineage>
        <taxon>Bacteria</taxon>
        <taxon>Pseudomonadati</taxon>
        <taxon>Bacteroidota</taxon>
        <taxon>Cytophagia</taxon>
        <taxon>Cytophagales</taxon>
        <taxon>Flammeovirgaceae</taxon>
        <taxon>Flammeovirga</taxon>
    </lineage>
</organism>
<name>A0AAX1NCN8_9BACT</name>
<keyword evidence="1" id="KW-0472">Membrane</keyword>
<keyword evidence="3" id="KW-1185">Reference proteome</keyword>
<dbReference type="RefSeq" id="WP_066207787.1">
    <property type="nucleotide sequence ID" value="NZ_CP076132.1"/>
</dbReference>
<protein>
    <submittedName>
        <fullName evidence="2">Uncharacterized protein</fullName>
    </submittedName>
</protein>
<evidence type="ECO:0000313" key="3">
    <source>
        <dbReference type="Proteomes" id="UP000678679"/>
    </source>
</evidence>
<sequence length="81" mass="8818">MKKSLILMIGFLLINFQNIYAQCAMCRATVENNISDGASQVGAGLNAGILFLMSMPYILIASIAFVVYKKVQQNKLNTSIG</sequence>
<keyword evidence="1" id="KW-1133">Transmembrane helix</keyword>
<gene>
    <name evidence="2" type="ORF">KMW28_09880</name>
</gene>
<dbReference type="AlphaFoldDB" id="A0AAX1NCN8"/>
<evidence type="ECO:0000313" key="2">
    <source>
        <dbReference type="EMBL" id="QWG03862.1"/>
    </source>
</evidence>
<dbReference type="KEGG" id="fya:KMW28_09880"/>
<evidence type="ECO:0000256" key="1">
    <source>
        <dbReference type="SAM" id="Phobius"/>
    </source>
</evidence>
<reference evidence="2 3" key="1">
    <citation type="submission" date="2021-05" db="EMBL/GenBank/DDBJ databases">
        <title>Comparative genomic studies on the polysaccharide-degrading batcterial strains of the Flammeovirga genus.</title>
        <authorList>
            <person name="Zewei F."/>
            <person name="Zheng Z."/>
            <person name="Yu L."/>
            <person name="Ruyue G."/>
            <person name="Yanhong M."/>
            <person name="Yuanyuan C."/>
            <person name="Jingyan G."/>
            <person name="Wenjun H."/>
        </authorList>
    </citation>
    <scope>NUCLEOTIDE SEQUENCE [LARGE SCALE GENOMIC DNA]</scope>
    <source>
        <strain evidence="2 3">NBRC:100898</strain>
    </source>
</reference>
<feature type="transmembrane region" description="Helical" evidence="1">
    <location>
        <begin position="47"/>
        <end position="68"/>
    </location>
</feature>
<accession>A0AAX1NCN8</accession>
<dbReference type="EMBL" id="CP076132">
    <property type="protein sequence ID" value="QWG03862.1"/>
    <property type="molecule type" value="Genomic_DNA"/>
</dbReference>
<proteinExistence type="predicted"/>
<dbReference type="Proteomes" id="UP000678679">
    <property type="component" value="Chromosome 1"/>
</dbReference>